<sequence>MIDCFKGGVNMNTKNQPAFIHLSESLHLVKFDVLSDEARSWMENEDLMFALRGDRMIFSDQEVASYYTNLAENGELYYIEILNGDTFHQCGSVALIGNQIKIIVDPKYQNQHIGTFAVEGLLFRATVLGIPQIFAQVRDHNTFSLKLFQNLGFKIIDEADQVITMCCDTKPF</sequence>
<evidence type="ECO:0000313" key="3">
    <source>
        <dbReference type="Proteomes" id="UP000003028"/>
    </source>
</evidence>
<dbReference type="InterPro" id="IPR016181">
    <property type="entry name" value="Acyl_CoA_acyltransferase"/>
</dbReference>
<evidence type="ECO:0000259" key="1">
    <source>
        <dbReference type="PROSITE" id="PS51186"/>
    </source>
</evidence>
<dbReference type="STRING" id="1648.A2I91_08915"/>
<proteinExistence type="predicted"/>
<dbReference type="Proteomes" id="UP000003028">
    <property type="component" value="Unassembled WGS sequence"/>
</dbReference>
<dbReference type="Pfam" id="PF00583">
    <property type="entry name" value="Acetyltransf_1"/>
    <property type="match status" value="1"/>
</dbReference>
<accession>E7FY68</accession>
<comment type="caution">
    <text evidence="2">The sequence shown here is derived from an EMBL/GenBank/DDBJ whole genome shotgun (WGS) entry which is preliminary data.</text>
</comment>
<organism evidence="2 3">
    <name type="scientific">Erysipelothrix rhusiopathiae ATCC 19414</name>
    <dbReference type="NCBI Taxonomy" id="525280"/>
    <lineage>
        <taxon>Bacteria</taxon>
        <taxon>Bacillati</taxon>
        <taxon>Bacillota</taxon>
        <taxon>Erysipelotrichia</taxon>
        <taxon>Erysipelotrichales</taxon>
        <taxon>Erysipelotrichaceae</taxon>
        <taxon>Erysipelothrix</taxon>
    </lineage>
</organism>
<gene>
    <name evidence="2" type="ORF">HMPREF0357_11595</name>
</gene>
<dbReference type="GO" id="GO:0016747">
    <property type="term" value="F:acyltransferase activity, transferring groups other than amino-acyl groups"/>
    <property type="evidence" value="ECO:0007669"/>
    <property type="project" value="InterPro"/>
</dbReference>
<name>E7FY68_ERYRH</name>
<dbReference type="SUPFAM" id="SSF55729">
    <property type="entry name" value="Acyl-CoA N-acyltransferases (Nat)"/>
    <property type="match status" value="1"/>
</dbReference>
<dbReference type="PROSITE" id="PS51186">
    <property type="entry name" value="GNAT"/>
    <property type="match status" value="1"/>
</dbReference>
<evidence type="ECO:0000313" key="2">
    <source>
        <dbReference type="EMBL" id="EFY08442.1"/>
    </source>
</evidence>
<protein>
    <submittedName>
        <fullName evidence="2">Acetyltransferase, GNAT family</fullName>
    </submittedName>
</protein>
<dbReference type="Gene3D" id="3.40.630.30">
    <property type="match status" value="1"/>
</dbReference>
<feature type="domain" description="N-acetyltransferase" evidence="1">
    <location>
        <begin position="36"/>
        <end position="172"/>
    </location>
</feature>
<dbReference type="AlphaFoldDB" id="E7FY68"/>
<reference evidence="2" key="1">
    <citation type="submission" date="2011-01" db="EMBL/GenBank/DDBJ databases">
        <authorList>
            <person name="Muzny D."/>
            <person name="Qin X."/>
            <person name="Buhay C."/>
            <person name="Dugan-Rocha S."/>
            <person name="Ding Y."/>
            <person name="Chen G."/>
            <person name="Hawes A."/>
            <person name="Holder M."/>
            <person name="Jhangiani S."/>
            <person name="Johnson A."/>
            <person name="Khan Z."/>
            <person name="Li Z."/>
            <person name="Liu W."/>
            <person name="Liu X."/>
            <person name="Perez L."/>
            <person name="Shen H."/>
            <person name="Wang Q."/>
            <person name="Watt J."/>
            <person name="Xi L."/>
            <person name="Xin Y."/>
            <person name="Zhou J."/>
            <person name="Deng J."/>
            <person name="Jiang H."/>
            <person name="Liu Y."/>
            <person name="Qu J."/>
            <person name="Song X.-Z."/>
            <person name="Zhang L."/>
            <person name="Villasana D."/>
            <person name="Johnson A."/>
            <person name="Liu J."/>
            <person name="Liyanage D."/>
            <person name="Lorensuhewa L."/>
            <person name="Robinson T."/>
            <person name="Song A."/>
            <person name="Song B.-B."/>
            <person name="Dinh H."/>
            <person name="Thornton R."/>
            <person name="Coyle M."/>
            <person name="Francisco L."/>
            <person name="Jackson L."/>
            <person name="Javaid M."/>
            <person name="Korchina V."/>
            <person name="Kovar C."/>
            <person name="Mata R."/>
            <person name="Mathew T."/>
            <person name="Ngo R."/>
            <person name="Nguyen L."/>
            <person name="Nguyen N."/>
            <person name="Okwuonu G."/>
            <person name="Ongeri F."/>
            <person name="Pham C."/>
            <person name="Simmons D."/>
            <person name="Wilczek-Boney K."/>
            <person name="Hale W."/>
            <person name="Jakkamsetti A."/>
            <person name="Pham P."/>
            <person name="Ruth R."/>
            <person name="San Lucas F."/>
            <person name="Warren J."/>
            <person name="Zhang J."/>
            <person name="Zhao Z."/>
            <person name="Zhou C."/>
            <person name="Zhu D."/>
            <person name="Lee S."/>
            <person name="Bess C."/>
            <person name="Blankenburg K."/>
            <person name="Forbes L."/>
            <person name="Fu Q."/>
            <person name="Gubbala S."/>
            <person name="Hirani K."/>
            <person name="Jayaseelan J.C."/>
            <person name="Lara F."/>
            <person name="Munidasa M."/>
            <person name="Palculict T."/>
            <person name="Patil S."/>
            <person name="Pu L.-L."/>
            <person name="Saada N."/>
            <person name="Tang L."/>
            <person name="Weissenberger G."/>
            <person name="Zhu Y."/>
            <person name="Hemphill L."/>
            <person name="Shang Y."/>
            <person name="Youmans B."/>
            <person name="Ayvaz T."/>
            <person name="Ross M."/>
            <person name="Santibanez J."/>
            <person name="Aqrawi P."/>
            <person name="Gross S."/>
            <person name="Joshi V."/>
            <person name="Fowler G."/>
            <person name="Nazareth L."/>
            <person name="Reid J."/>
            <person name="Worley K."/>
            <person name="Petrosino J."/>
            <person name="Highlander S."/>
            <person name="Gibbs R."/>
        </authorList>
    </citation>
    <scope>NUCLEOTIDE SEQUENCE [LARGE SCALE GENOMIC DNA]</scope>
    <source>
        <strain evidence="2">ATCC 19414</strain>
    </source>
</reference>
<dbReference type="EMBL" id="ACLK02000003">
    <property type="protein sequence ID" value="EFY08442.1"/>
    <property type="molecule type" value="Genomic_DNA"/>
</dbReference>
<keyword evidence="3" id="KW-1185">Reference proteome</keyword>
<dbReference type="InterPro" id="IPR000182">
    <property type="entry name" value="GNAT_dom"/>
</dbReference>